<evidence type="ECO:0000256" key="4">
    <source>
        <dbReference type="ARBA" id="ARBA00022481"/>
    </source>
</evidence>
<dbReference type="Gene3D" id="3.55.40.10">
    <property type="entry name" value="minor pseudopilin epsh domain"/>
    <property type="match status" value="1"/>
</dbReference>
<dbReference type="RefSeq" id="WP_282720169.1">
    <property type="nucleotide sequence ID" value="NZ_JASCQO010000012.1"/>
</dbReference>
<dbReference type="InterPro" id="IPR045584">
    <property type="entry name" value="Pilin-like"/>
</dbReference>
<evidence type="ECO:0000256" key="11">
    <source>
        <dbReference type="SAM" id="MobiDB-lite"/>
    </source>
</evidence>
<protein>
    <recommendedName>
        <fullName evidence="2">Type II secretion system protein H</fullName>
    </recommendedName>
    <alternativeName>
        <fullName evidence="10">General secretion pathway protein H</fullName>
    </alternativeName>
</protein>
<evidence type="ECO:0000256" key="10">
    <source>
        <dbReference type="ARBA" id="ARBA00030775"/>
    </source>
</evidence>
<feature type="region of interest" description="Disordered" evidence="11">
    <location>
        <begin position="145"/>
        <end position="171"/>
    </location>
</feature>
<evidence type="ECO:0000256" key="6">
    <source>
        <dbReference type="ARBA" id="ARBA00022692"/>
    </source>
</evidence>
<keyword evidence="5" id="KW-0997">Cell inner membrane</keyword>
<comment type="caution">
    <text evidence="14">The sequence shown here is derived from an EMBL/GenBank/DDBJ whole genome shotgun (WGS) entry which is preliminary data.</text>
</comment>
<proteinExistence type="inferred from homology"/>
<dbReference type="InterPro" id="IPR022346">
    <property type="entry name" value="T2SS_GspH"/>
</dbReference>
<dbReference type="Pfam" id="PF07963">
    <property type="entry name" value="N_methyl"/>
    <property type="match status" value="1"/>
</dbReference>
<evidence type="ECO:0000256" key="9">
    <source>
        <dbReference type="ARBA" id="ARBA00025772"/>
    </source>
</evidence>
<keyword evidence="4" id="KW-0488">Methylation</keyword>
<evidence type="ECO:0000313" key="15">
    <source>
        <dbReference type="Proteomes" id="UP001244242"/>
    </source>
</evidence>
<keyword evidence="7 12" id="KW-1133">Transmembrane helix</keyword>
<evidence type="ECO:0000256" key="8">
    <source>
        <dbReference type="ARBA" id="ARBA00023136"/>
    </source>
</evidence>
<feature type="domain" description="General secretion pathway GspH" evidence="13">
    <location>
        <begin position="56"/>
        <end position="139"/>
    </location>
</feature>
<evidence type="ECO:0000256" key="5">
    <source>
        <dbReference type="ARBA" id="ARBA00022519"/>
    </source>
</evidence>
<accession>A0ABT6VIN8</accession>
<keyword evidence="6 12" id="KW-0812">Transmembrane</keyword>
<evidence type="ECO:0000313" key="14">
    <source>
        <dbReference type="EMBL" id="MDI5932616.1"/>
    </source>
</evidence>
<feature type="transmembrane region" description="Helical" evidence="12">
    <location>
        <begin position="21"/>
        <end position="42"/>
    </location>
</feature>
<reference evidence="14 15" key="1">
    <citation type="submission" date="2023-04" db="EMBL/GenBank/DDBJ databases">
        <title>Halomonas strains isolated from rhizosphere soil.</title>
        <authorList>
            <person name="Xu L."/>
            <person name="Sun J.-Q."/>
        </authorList>
    </citation>
    <scope>NUCLEOTIDE SEQUENCE [LARGE SCALE GENOMIC DNA]</scope>
    <source>
        <strain evidence="14 15">LN1S58</strain>
    </source>
</reference>
<sequence>MTEIVGPMLAGKRRSRLGFTLIELLVTISVAVILATIAVPGFQGMMATNRLSADHNEILTGLNFARSEAAKRRETVVFEITSGSPWEYEVYPAGSTSDVLRTRTASDGRVSVTTGAVEFNPLGRRASCTGWTGCTLAVSWESDRTSGIEIGPTGRVSKTDTIPDSSEDKSD</sequence>
<name>A0ABT6VIN8_9GAMM</name>
<keyword evidence="3" id="KW-1003">Cell membrane</keyword>
<comment type="subcellular location">
    <subcellularLocation>
        <location evidence="1">Cell inner membrane</location>
        <topology evidence="1">Single-pass membrane protein</topology>
    </subcellularLocation>
</comment>
<evidence type="ECO:0000256" key="3">
    <source>
        <dbReference type="ARBA" id="ARBA00022475"/>
    </source>
</evidence>
<keyword evidence="8 12" id="KW-0472">Membrane</keyword>
<evidence type="ECO:0000259" key="13">
    <source>
        <dbReference type="Pfam" id="PF12019"/>
    </source>
</evidence>
<gene>
    <name evidence="14" type="ORF">QLQ84_02320</name>
</gene>
<dbReference type="Proteomes" id="UP001244242">
    <property type="component" value="Unassembled WGS sequence"/>
</dbReference>
<dbReference type="SUPFAM" id="SSF54523">
    <property type="entry name" value="Pili subunits"/>
    <property type="match status" value="1"/>
</dbReference>
<evidence type="ECO:0000256" key="1">
    <source>
        <dbReference type="ARBA" id="ARBA00004377"/>
    </source>
</evidence>
<evidence type="ECO:0000256" key="12">
    <source>
        <dbReference type="SAM" id="Phobius"/>
    </source>
</evidence>
<comment type="similarity">
    <text evidence="9">Belongs to the GSP H family.</text>
</comment>
<keyword evidence="15" id="KW-1185">Reference proteome</keyword>
<dbReference type="EMBL" id="JASCQO010000012">
    <property type="protein sequence ID" value="MDI5932616.1"/>
    <property type="molecule type" value="Genomic_DNA"/>
</dbReference>
<evidence type="ECO:0000256" key="2">
    <source>
        <dbReference type="ARBA" id="ARBA00021549"/>
    </source>
</evidence>
<organism evidence="14 15">
    <name type="scientific">Halomonas kalidii</name>
    <dbReference type="NCBI Taxonomy" id="3043293"/>
    <lineage>
        <taxon>Bacteria</taxon>
        <taxon>Pseudomonadati</taxon>
        <taxon>Pseudomonadota</taxon>
        <taxon>Gammaproteobacteria</taxon>
        <taxon>Oceanospirillales</taxon>
        <taxon>Halomonadaceae</taxon>
        <taxon>Halomonas</taxon>
    </lineage>
</organism>
<dbReference type="InterPro" id="IPR012902">
    <property type="entry name" value="N_methyl_site"/>
</dbReference>
<dbReference type="NCBIfam" id="TIGR02532">
    <property type="entry name" value="IV_pilin_GFxxxE"/>
    <property type="match status" value="1"/>
</dbReference>
<dbReference type="Pfam" id="PF12019">
    <property type="entry name" value="GspH"/>
    <property type="match status" value="1"/>
</dbReference>
<evidence type="ECO:0000256" key="7">
    <source>
        <dbReference type="ARBA" id="ARBA00022989"/>
    </source>
</evidence>